<dbReference type="SMART" id="SM00903">
    <property type="entry name" value="Flavin_Reduct"/>
    <property type="match status" value="1"/>
</dbReference>
<dbReference type="InterPro" id="IPR002563">
    <property type="entry name" value="Flavin_Rdtase-like_dom"/>
</dbReference>
<dbReference type="Gene3D" id="2.30.110.10">
    <property type="entry name" value="Electron Transport, Fmn-binding Protein, Chain A"/>
    <property type="match status" value="1"/>
</dbReference>
<dbReference type="EMBL" id="CP104874">
    <property type="protein sequence ID" value="WWF06556.1"/>
    <property type="molecule type" value="Genomic_DNA"/>
</dbReference>
<dbReference type="SUPFAM" id="SSF55781">
    <property type="entry name" value="GAF domain-like"/>
    <property type="match status" value="1"/>
</dbReference>
<gene>
    <name evidence="4" type="ORF">N5P18_06725</name>
</gene>
<sequence>MAADQALERRFDDATFREVLGHYPTGVVAVTGTHPDGEPVAMVVGTFSSVSMDPPLVAFMPGAHSGTYARLRECPSFVINVLAHDQTDVCRTMAIPADDKFERVGWSPSAQGAPVLDDAVALIHCRREQEVLAGDHYITICAVDDLEVNRPVTPLLFFQGGYGGFNPKGLSALGDGDFIAALRLAETARPHIRRIADRHGCESAVLVAIDDEDMTTADSAFGGSAEAYERLGARIPLMPPIGEVYVAFAPPQVQEHWLAKAAKDEEAIAHYRGRLEAIRRDGFAVVQVGPEREEEYARLHEALDEYASGPLIPSRERAVREVIAQMSLFFGPVDICEDGTYDLGSIVVPVFNPHGGVSMVLRMTQLPQDVDGTVVREWVASLQQAAAEMTDALGHNGSSELLRDYQSWFMM</sequence>
<evidence type="ECO:0000256" key="1">
    <source>
        <dbReference type="ARBA" id="ARBA00008898"/>
    </source>
</evidence>
<protein>
    <submittedName>
        <fullName evidence="4">Flavin reductase</fullName>
    </submittedName>
</protein>
<accession>A0ABZ2FK08</accession>
<feature type="domain" description="IclR-ED" evidence="3">
    <location>
        <begin position="169"/>
        <end position="395"/>
    </location>
</feature>
<keyword evidence="5" id="KW-1185">Reference proteome</keyword>
<dbReference type="InterPro" id="IPR014757">
    <property type="entry name" value="Tscrpt_reg_IclR_C"/>
</dbReference>
<evidence type="ECO:0000313" key="5">
    <source>
        <dbReference type="Proteomes" id="UP001381003"/>
    </source>
</evidence>
<keyword evidence="2" id="KW-0560">Oxidoreductase</keyword>
<proteinExistence type="inferred from homology"/>
<comment type="similarity">
    <text evidence="1">Belongs to the non-flavoprotein flavin reductase family.</text>
</comment>
<dbReference type="SUPFAM" id="SSF50475">
    <property type="entry name" value="FMN-binding split barrel"/>
    <property type="match status" value="1"/>
</dbReference>
<dbReference type="InterPro" id="IPR029016">
    <property type="entry name" value="GAF-like_dom_sf"/>
</dbReference>
<dbReference type="RefSeq" id="WP_338539092.1">
    <property type="nucleotide sequence ID" value="NZ_CP104874.1"/>
</dbReference>
<reference evidence="4 5" key="1">
    <citation type="submission" date="2022-09" db="EMBL/GenBank/DDBJ databases">
        <title>Complete genome sequence of Janibacter terrae strain COS04-44, PCL-degrading bacteria isolated from oil spilled coast.</title>
        <authorList>
            <person name="Park H."/>
            <person name="Kim J.Y."/>
            <person name="An S.H."/>
            <person name="Lee C.M."/>
            <person name="Weon H.-Y."/>
        </authorList>
    </citation>
    <scope>NUCLEOTIDE SEQUENCE [LARGE SCALE GENOMIC DNA]</scope>
    <source>
        <strain evidence="4 5">COS04-44</strain>
    </source>
</reference>
<evidence type="ECO:0000256" key="2">
    <source>
        <dbReference type="ARBA" id="ARBA00023002"/>
    </source>
</evidence>
<evidence type="ECO:0000313" key="4">
    <source>
        <dbReference type="EMBL" id="WWF06556.1"/>
    </source>
</evidence>
<dbReference type="Proteomes" id="UP001381003">
    <property type="component" value="Chromosome"/>
</dbReference>
<dbReference type="Gene3D" id="3.30.450.40">
    <property type="match status" value="1"/>
</dbReference>
<dbReference type="InterPro" id="IPR050268">
    <property type="entry name" value="NADH-dep_flavin_reductase"/>
</dbReference>
<name>A0ABZ2FK08_9MICO</name>
<dbReference type="PANTHER" id="PTHR30466:SF11">
    <property type="entry name" value="FLAVIN-DEPENDENT MONOOXYGENASE, REDUCTASE SUBUNIT HSAB"/>
    <property type="match status" value="1"/>
</dbReference>
<organism evidence="4 5">
    <name type="scientific">Janibacter terrae</name>
    <dbReference type="NCBI Taxonomy" id="103817"/>
    <lineage>
        <taxon>Bacteria</taxon>
        <taxon>Bacillati</taxon>
        <taxon>Actinomycetota</taxon>
        <taxon>Actinomycetes</taxon>
        <taxon>Micrococcales</taxon>
        <taxon>Intrasporangiaceae</taxon>
        <taxon>Janibacter</taxon>
    </lineage>
</organism>
<dbReference type="PROSITE" id="PS51078">
    <property type="entry name" value="ICLR_ED"/>
    <property type="match status" value="1"/>
</dbReference>
<dbReference type="PANTHER" id="PTHR30466">
    <property type="entry name" value="FLAVIN REDUCTASE"/>
    <property type="match status" value="1"/>
</dbReference>
<dbReference type="InterPro" id="IPR012349">
    <property type="entry name" value="Split_barrel_FMN-bd"/>
</dbReference>
<dbReference type="Pfam" id="PF01613">
    <property type="entry name" value="Flavin_Reduct"/>
    <property type="match status" value="1"/>
</dbReference>
<evidence type="ECO:0000259" key="3">
    <source>
        <dbReference type="PROSITE" id="PS51078"/>
    </source>
</evidence>